<evidence type="ECO:0000256" key="2">
    <source>
        <dbReference type="ARBA" id="ARBA00022475"/>
    </source>
</evidence>
<sequence length="119" mass="13371">MTNILLNTNPISEGYVILFTGLFIVFSSLVALALIFNYALPVMLYVYKIITKGKDKKISEIKVKGDSNFTGEISAVIGAAIHMYKNEQHDHESAILTIKQVKKTYSPWSSKIYGIQNRL</sequence>
<dbReference type="InterPro" id="IPR005899">
    <property type="entry name" value="Na_pump_deCOase"/>
</dbReference>
<comment type="subcellular location">
    <subcellularLocation>
        <location evidence="1">Cell membrane</location>
    </subcellularLocation>
</comment>
<dbReference type="STRING" id="1333662.LPB303_03180"/>
<dbReference type="GO" id="GO:0015081">
    <property type="term" value="F:sodium ion transmembrane transporter activity"/>
    <property type="evidence" value="ECO:0007669"/>
    <property type="project" value="InterPro"/>
</dbReference>
<proteinExistence type="predicted"/>
<evidence type="ECO:0000256" key="1">
    <source>
        <dbReference type="ARBA" id="ARBA00004236"/>
    </source>
</evidence>
<evidence type="ECO:0000256" key="3">
    <source>
        <dbReference type="ARBA" id="ARBA00022692"/>
    </source>
</evidence>
<organism evidence="7 8">
    <name type="scientific">Polaribacter atrinae</name>
    <dbReference type="NCBI Taxonomy" id="1333662"/>
    <lineage>
        <taxon>Bacteria</taxon>
        <taxon>Pseudomonadati</taxon>
        <taxon>Bacteroidota</taxon>
        <taxon>Flavobacteriia</taxon>
        <taxon>Flavobacteriales</taxon>
        <taxon>Flavobacteriaceae</taxon>
    </lineage>
</organism>
<dbReference type="EMBL" id="LVWE01000004">
    <property type="protein sequence ID" value="OAD46199.1"/>
    <property type="molecule type" value="Genomic_DNA"/>
</dbReference>
<dbReference type="RefSeq" id="WP_068448046.1">
    <property type="nucleotide sequence ID" value="NZ_CP150660.1"/>
</dbReference>
<keyword evidence="4 6" id="KW-1133">Transmembrane helix</keyword>
<evidence type="ECO:0008006" key="9">
    <source>
        <dbReference type="Google" id="ProtNLM"/>
    </source>
</evidence>
<evidence type="ECO:0000313" key="8">
    <source>
        <dbReference type="Proteomes" id="UP000076923"/>
    </source>
</evidence>
<keyword evidence="2" id="KW-1003">Cell membrane</keyword>
<evidence type="ECO:0000256" key="5">
    <source>
        <dbReference type="ARBA" id="ARBA00023136"/>
    </source>
</evidence>
<dbReference type="GO" id="GO:0005886">
    <property type="term" value="C:plasma membrane"/>
    <property type="evidence" value="ECO:0007669"/>
    <property type="project" value="UniProtKB-SubCell"/>
</dbReference>
<protein>
    <recommendedName>
        <fullName evidence="9">Oxaloacetate decarboxylase, gamma chain</fullName>
    </recommendedName>
</protein>
<keyword evidence="5 6" id="KW-0472">Membrane</keyword>
<dbReference type="GO" id="GO:0036376">
    <property type="term" value="P:sodium ion export across plasma membrane"/>
    <property type="evidence" value="ECO:0007669"/>
    <property type="project" value="InterPro"/>
</dbReference>
<dbReference type="Pfam" id="PF04277">
    <property type="entry name" value="OAD_gamma"/>
    <property type="match status" value="1"/>
</dbReference>
<evidence type="ECO:0000313" key="7">
    <source>
        <dbReference type="EMBL" id="OAD46199.1"/>
    </source>
</evidence>
<keyword evidence="8" id="KW-1185">Reference proteome</keyword>
<feature type="transmembrane region" description="Helical" evidence="6">
    <location>
        <begin position="15"/>
        <end position="47"/>
    </location>
</feature>
<gene>
    <name evidence="7" type="ORF">LPB303_03180</name>
</gene>
<dbReference type="AlphaFoldDB" id="A0A176TEK6"/>
<accession>A0A176TEK6</accession>
<evidence type="ECO:0000256" key="4">
    <source>
        <dbReference type="ARBA" id="ARBA00022989"/>
    </source>
</evidence>
<dbReference type="OrthoDB" id="1446022at2"/>
<name>A0A176TEK6_9FLAO</name>
<reference evidence="7 8" key="1">
    <citation type="submission" date="2016-02" db="EMBL/GenBank/DDBJ databases">
        <title>Draft genome sequence of Polaribacter atrinae KACC17473.</title>
        <authorList>
            <person name="Shin S.-K."/>
            <person name="Yi H."/>
        </authorList>
    </citation>
    <scope>NUCLEOTIDE SEQUENCE [LARGE SCALE GENOMIC DNA]</scope>
    <source>
        <strain evidence="7 8">KACC 17473</strain>
    </source>
</reference>
<evidence type="ECO:0000256" key="6">
    <source>
        <dbReference type="SAM" id="Phobius"/>
    </source>
</evidence>
<comment type="caution">
    <text evidence="7">The sequence shown here is derived from an EMBL/GenBank/DDBJ whole genome shotgun (WGS) entry which is preliminary data.</text>
</comment>
<dbReference type="Proteomes" id="UP000076923">
    <property type="component" value="Unassembled WGS sequence"/>
</dbReference>
<keyword evidence="3 6" id="KW-0812">Transmembrane</keyword>